<dbReference type="PIRSF" id="PIRSF016919">
    <property type="entry name" value="HupE_UreJ"/>
    <property type="match status" value="1"/>
</dbReference>
<feature type="transmembrane region" description="Helical" evidence="1">
    <location>
        <begin position="184"/>
        <end position="203"/>
    </location>
</feature>
<feature type="transmembrane region" description="Helical" evidence="1">
    <location>
        <begin position="150"/>
        <end position="178"/>
    </location>
</feature>
<dbReference type="EMBL" id="CP003555">
    <property type="protein sequence ID" value="AFK62705.1"/>
    <property type="molecule type" value="Genomic_DNA"/>
</dbReference>
<dbReference type="InterPro" id="IPR007038">
    <property type="entry name" value="HupE_UreJ"/>
</dbReference>
<dbReference type="STRING" id="1036672.TKWG_12835"/>
<keyword evidence="4" id="KW-1185">Reference proteome</keyword>
<keyword evidence="2" id="KW-0732">Signal</keyword>
<organism evidence="3 4">
    <name type="scientific">Advenella kashmirensis (strain DSM 17095 / LMG 22695 / WT001)</name>
    <name type="common">Tetrathiobacter kashmirensis</name>
    <dbReference type="NCBI Taxonomy" id="1036672"/>
    <lineage>
        <taxon>Bacteria</taxon>
        <taxon>Pseudomonadati</taxon>
        <taxon>Pseudomonadota</taxon>
        <taxon>Betaproteobacteria</taxon>
        <taxon>Burkholderiales</taxon>
        <taxon>Alcaligenaceae</taxon>
    </lineage>
</organism>
<keyword evidence="1" id="KW-0812">Transmembrane</keyword>
<dbReference type="RefSeq" id="WP_014750796.1">
    <property type="nucleotide sequence ID" value="NC_017964.1"/>
</dbReference>
<feature type="transmembrane region" description="Helical" evidence="1">
    <location>
        <begin position="75"/>
        <end position="99"/>
    </location>
</feature>
<dbReference type="KEGG" id="aka:TKWG_12835"/>
<feature type="transmembrane region" description="Helical" evidence="1">
    <location>
        <begin position="105"/>
        <end position="138"/>
    </location>
</feature>
<evidence type="ECO:0000313" key="4">
    <source>
        <dbReference type="Proteomes" id="UP000005267"/>
    </source>
</evidence>
<sequence>MFHSPATQLRKMLTALTLLSLAQPVLAHPGHPEHSDTLSMLTEGLLHPLAGPDHLLAMLSVGVWSALMQPSVRRAIYIPLSFSFVLLVGALTGMAGLHIPLIEPLIMASLLVLGLMLVGLTRLPLSVAAALVAFFAFFHGAAHGMELPQGGAAIVFILGFMISTLLIHCTGMVAGAILTRRHAWPARLAGAGIASYGAILMLAGH</sequence>
<evidence type="ECO:0000256" key="1">
    <source>
        <dbReference type="SAM" id="Phobius"/>
    </source>
</evidence>
<name>I3UCG7_ADVKW</name>
<reference evidence="4" key="2">
    <citation type="journal article" date="2013" name="PLoS ONE">
        <title>Genome implosion elicits host-confinement in Alcaligenaceae: evidence from the comparative genomics of Tetrathiobacter kashmirensis, a pathogen in the making.</title>
        <authorList>
            <person name="Ghosh W."/>
            <person name="Alam M."/>
            <person name="Roy C."/>
            <person name="Pyne P."/>
            <person name="George A."/>
            <person name="Chakraborty R."/>
            <person name="Majumder S."/>
            <person name="Agarwal A."/>
            <person name="Chakraborty S."/>
            <person name="Majumdar S."/>
            <person name="Gupta S.K."/>
        </authorList>
    </citation>
    <scope>NUCLEOTIDE SEQUENCE [LARGE SCALE GENOMIC DNA]</scope>
    <source>
        <strain evidence="4">WT001</strain>
    </source>
</reference>
<feature type="signal peptide" evidence="2">
    <location>
        <begin position="1"/>
        <end position="27"/>
    </location>
</feature>
<protein>
    <submittedName>
        <fullName evidence="3">HupE/UreJ protein</fullName>
    </submittedName>
</protein>
<dbReference type="OrthoDB" id="9808192at2"/>
<dbReference type="AlphaFoldDB" id="I3UCG7"/>
<evidence type="ECO:0000313" key="3">
    <source>
        <dbReference type="EMBL" id="AFK62705.1"/>
    </source>
</evidence>
<keyword evidence="1" id="KW-1133">Transmembrane helix</keyword>
<evidence type="ECO:0000256" key="2">
    <source>
        <dbReference type="SAM" id="SignalP"/>
    </source>
</evidence>
<feature type="chain" id="PRO_5003680611" evidence="2">
    <location>
        <begin position="28"/>
        <end position="205"/>
    </location>
</feature>
<proteinExistence type="predicted"/>
<keyword evidence="1" id="KW-0472">Membrane</keyword>
<accession>I3UCG7</accession>
<dbReference type="Pfam" id="PF04955">
    <property type="entry name" value="HupE_UreJ"/>
    <property type="match status" value="1"/>
</dbReference>
<reference evidence="3 4" key="1">
    <citation type="journal article" date="2011" name="J. Bacteriol.">
        <title>Whole-genome shotgun sequencing of the sulfur-oxidizing chemoautotroph Tetrathiobacter kashmirensis.</title>
        <authorList>
            <person name="Ghosh W."/>
            <person name="George A."/>
            <person name="Agarwal A."/>
            <person name="Raj P."/>
            <person name="Alam M."/>
            <person name="Pyne P."/>
            <person name="Das Gupta S.K."/>
        </authorList>
    </citation>
    <scope>NUCLEOTIDE SEQUENCE [LARGE SCALE GENOMIC DNA]</scope>
    <source>
        <strain evidence="3 4">WT001</strain>
    </source>
</reference>
<dbReference type="Proteomes" id="UP000005267">
    <property type="component" value="Chromosome"/>
</dbReference>
<gene>
    <name evidence="3" type="ordered locus">TKWG_12835</name>
</gene>
<dbReference type="HOGENOM" id="CLU_088877_0_1_4"/>